<dbReference type="SUPFAM" id="SSF48403">
    <property type="entry name" value="Ankyrin repeat"/>
    <property type="match status" value="1"/>
</dbReference>
<dbReference type="Gene3D" id="1.25.40.20">
    <property type="entry name" value="Ankyrin repeat-containing domain"/>
    <property type="match status" value="1"/>
</dbReference>
<reference evidence="3" key="1">
    <citation type="journal article" date="2015" name="Genome Announc.">
        <title>Draft genome sequence of Talaromyces cellulolyticus strain Y-94, a source of lignocellulosic biomass-degrading enzymes.</title>
        <authorList>
            <person name="Fujii T."/>
            <person name="Koike H."/>
            <person name="Sawayama S."/>
            <person name="Yano S."/>
            <person name="Inoue H."/>
        </authorList>
    </citation>
    <scope>NUCLEOTIDE SEQUENCE [LARGE SCALE GENOMIC DNA]</scope>
    <source>
        <strain evidence="3">Y-94</strain>
    </source>
</reference>
<comment type="caution">
    <text evidence="2">The sequence shown here is derived from an EMBL/GenBank/DDBJ whole genome shotgun (WGS) entry which is preliminary data.</text>
</comment>
<evidence type="ECO:0000259" key="1">
    <source>
        <dbReference type="Pfam" id="PF12770"/>
    </source>
</evidence>
<gene>
    <name evidence="2" type="ORF">TCE0_042r15316</name>
</gene>
<dbReference type="InterPro" id="IPR036770">
    <property type="entry name" value="Ankyrin_rpt-contain_sf"/>
</dbReference>
<name>A0A6V8HJL2_TALPI</name>
<dbReference type="Pfam" id="PF12770">
    <property type="entry name" value="CHAT"/>
    <property type="match status" value="1"/>
</dbReference>
<feature type="domain" description="CHAT" evidence="1">
    <location>
        <begin position="1043"/>
        <end position="1365"/>
    </location>
</feature>
<sequence length="1393" mass="157709">MDYSSYYTLDPEMRHWDPILDPDGKLIYEDVWGSLKRCIVANNDVATLKNYAAKHPRSILFQDEFYYHDLFYVAASSGALDALRVLLDFYHANPERAKYLETRPFSMVEVVCGSGSIDMVNFLLDDDPLRETVYASEYHGGRALLCVTQSLGNLPWGEDVGESELREYINKSEKLINMLLDRGASVREANRVYQWDDVDEKYRLMETALRNAMKHGSYKLLSRLIANGADVHARQCFLQMAPLDQTTGSTSLYGHKLNIELHYAMESPSLETLLSKLFHAYERLSDQAGMANSKLIGGDSLYSPPFTSPIIQNLVPIPSPHAAGESSIWDIPEAKITPKDPDGVFRCYAEALELFEVSNSPRGKAAVYLRLASILHSRSYEYDPTDNERSALLQEASEHLEQSLELFDMDEANVQIVKANQILVEISRGNANMAELRKRAGEIGKWGRECQNELIAFHIGTVMIRFAQREWGRYSRFDTANACYECAYECCAELGVLVPAFIALFARVGLQTEMSNIAATAVLGDQCITMFDSVVQSLSQQIQNINSETPIGKIERQHLLTRKFEFMSTFNINMSAILARRDSLDTLENYRRWKEKFRWYEQNDESFAFIRGEPENESGPKQSDIAQKYFGQSLDDILDDFALSNAISDKFWTADMEFNRAIFDGSLDKAETFMHDFIKTTQEFKRVYSQYMYQMIAYGRIGDVTKMREILDSVTDSELFNNRLEEFLADKNVDMFFSSLPNNAIFVCVEATDWQRGLRVLGLILKIRPKYFDEWPSESPIDLSIRQANAATIYLKNARPELAFRMLLKARRLIELRRSQASDMDVKVGVLNRGLIETFLQLVIICLQCAHINMPLSVLDAYDHGHPQVSWEEHALLFMEEGRARSLIDSLIASAQQHSDEEGRRRMSESIYKRRALTHLRSIHKRTEDQDKELDELTKEVERLDVGTWSSSANALMDTMNSTVLPRDLYGHLSDNTVVIEASFNRSGGILMAITNKGIQAYETNTIRDVDIRKWAMELMQVMRDMSGLREPEEEDRKKRMEKLSRQISDVLLTPFAAIIRRKSHIIFSLSQPLTAFPVSALVFDEKPLVLHAAVSQTPSLTALYHLSKRRAASAVPTVSVFTKALAGDQPSASDRATKETFLPMAGIEAISISTMFSTWPIEASNLSRAQFRDHIQGHTSILHIGTHGTVNAGSPLLSSISIGEDFRVIDMSPIQSRANLIVFAACLSGLGKATSGNDVLGFTHVVLGTGCQAYIGTLFEISDFASMVLMTLFYRQIKDTPSLSLAEALRRAQVEFLHFDNEKAAAFLDRLLEAWDSTSTTETGSKSPEDFVPDGRYLLTLQKMMLPQIDWTSPIFWASFALMGYGDFCFSYPTVDPGYNEQRSPRHSIDNR</sequence>
<dbReference type="EMBL" id="DF933838">
    <property type="protein sequence ID" value="GAM41862.1"/>
    <property type="molecule type" value="Genomic_DNA"/>
</dbReference>
<organism evidence="2 3">
    <name type="scientific">Talaromyces pinophilus</name>
    <name type="common">Penicillium pinophilum</name>
    <dbReference type="NCBI Taxonomy" id="128442"/>
    <lineage>
        <taxon>Eukaryota</taxon>
        <taxon>Fungi</taxon>
        <taxon>Dikarya</taxon>
        <taxon>Ascomycota</taxon>
        <taxon>Pezizomycotina</taxon>
        <taxon>Eurotiomycetes</taxon>
        <taxon>Eurotiomycetidae</taxon>
        <taxon>Eurotiales</taxon>
        <taxon>Trichocomaceae</taxon>
        <taxon>Talaromyces</taxon>
        <taxon>Talaromyces sect. Talaromyces</taxon>
    </lineage>
</organism>
<protein>
    <recommendedName>
        <fullName evidence="1">CHAT domain-containing protein</fullName>
    </recommendedName>
</protein>
<evidence type="ECO:0000313" key="3">
    <source>
        <dbReference type="Proteomes" id="UP000053095"/>
    </source>
</evidence>
<evidence type="ECO:0000313" key="2">
    <source>
        <dbReference type="EMBL" id="GAM41862.1"/>
    </source>
</evidence>
<dbReference type="Proteomes" id="UP000053095">
    <property type="component" value="Unassembled WGS sequence"/>
</dbReference>
<keyword evidence="3" id="KW-1185">Reference proteome</keyword>
<dbReference type="InterPro" id="IPR024983">
    <property type="entry name" value="CHAT_dom"/>
</dbReference>
<proteinExistence type="predicted"/>
<accession>A0A6V8HJL2</accession>